<evidence type="ECO:0000313" key="2">
    <source>
        <dbReference type="Proteomes" id="UP000623129"/>
    </source>
</evidence>
<dbReference type="EMBL" id="SWLB01000010">
    <property type="protein sequence ID" value="KAF3333974.1"/>
    <property type="molecule type" value="Genomic_DNA"/>
</dbReference>
<dbReference type="PANTHER" id="PTHR34570">
    <property type="entry name" value="OS03G0593100 PROTEIN"/>
    <property type="match status" value="1"/>
</dbReference>
<dbReference type="OrthoDB" id="671858at2759"/>
<dbReference type="Proteomes" id="UP000623129">
    <property type="component" value="Unassembled WGS sequence"/>
</dbReference>
<dbReference type="PANTHER" id="PTHR34570:SF16">
    <property type="entry name" value="OS03G0593100 PROTEIN"/>
    <property type="match status" value="1"/>
</dbReference>
<reference evidence="1" key="1">
    <citation type="submission" date="2020-01" db="EMBL/GenBank/DDBJ databases">
        <title>Genome sequence of Kobresia littledalei, the first chromosome-level genome in the family Cyperaceae.</title>
        <authorList>
            <person name="Qu G."/>
        </authorList>
    </citation>
    <scope>NUCLEOTIDE SEQUENCE</scope>
    <source>
        <strain evidence="1">C.B.Clarke</strain>
        <tissue evidence="1">Leaf</tissue>
    </source>
</reference>
<dbReference type="AlphaFoldDB" id="A0A833VUF8"/>
<protein>
    <submittedName>
        <fullName evidence="1">Uncharacterized protein</fullName>
    </submittedName>
</protein>
<evidence type="ECO:0000313" key="1">
    <source>
        <dbReference type="EMBL" id="KAF3333974.1"/>
    </source>
</evidence>
<accession>A0A833VUF8</accession>
<proteinExistence type="predicted"/>
<organism evidence="1 2">
    <name type="scientific">Carex littledalei</name>
    <dbReference type="NCBI Taxonomy" id="544730"/>
    <lineage>
        <taxon>Eukaryota</taxon>
        <taxon>Viridiplantae</taxon>
        <taxon>Streptophyta</taxon>
        <taxon>Embryophyta</taxon>
        <taxon>Tracheophyta</taxon>
        <taxon>Spermatophyta</taxon>
        <taxon>Magnoliopsida</taxon>
        <taxon>Liliopsida</taxon>
        <taxon>Poales</taxon>
        <taxon>Cyperaceae</taxon>
        <taxon>Cyperoideae</taxon>
        <taxon>Cariceae</taxon>
        <taxon>Carex</taxon>
        <taxon>Carex subgen. Euthyceras</taxon>
    </lineage>
</organism>
<keyword evidence="2" id="KW-1185">Reference proteome</keyword>
<comment type="caution">
    <text evidence="1">The sequence shown here is derived from an EMBL/GenBank/DDBJ whole genome shotgun (WGS) entry which is preliminary data.</text>
</comment>
<gene>
    <name evidence="1" type="ORF">FCM35_KLT01665</name>
</gene>
<name>A0A833VUF8_9POAL</name>
<sequence length="110" mass="12511">MDQNSDMSYKTKAGQDVGALLQERFRELERMKEMREGRCLGPLGMNNATLWPSNSVLVLSTSEKPSWFFHPDLLYPSRPLFETKFLCLMDGLQPASLASEETDIDTSLHL</sequence>